<name>A0ABR7F373_9FIRM</name>
<dbReference type="RefSeq" id="WP_118589450.1">
    <property type="nucleotide sequence ID" value="NZ_JACOOZ010000004.1"/>
</dbReference>
<evidence type="ECO:0000313" key="2">
    <source>
        <dbReference type="EMBL" id="MBC5667662.1"/>
    </source>
</evidence>
<keyword evidence="3" id="KW-1185">Reference proteome</keyword>
<feature type="transmembrane region" description="Helical" evidence="1">
    <location>
        <begin position="204"/>
        <end position="222"/>
    </location>
</feature>
<evidence type="ECO:0000313" key="3">
    <source>
        <dbReference type="Proteomes" id="UP000597877"/>
    </source>
</evidence>
<gene>
    <name evidence="2" type="ORF">H8S00_06665</name>
</gene>
<keyword evidence="1" id="KW-1133">Transmembrane helix</keyword>
<protein>
    <submittedName>
        <fullName evidence="2">Uncharacterized protein</fullName>
    </submittedName>
</protein>
<feature type="transmembrane region" description="Helical" evidence="1">
    <location>
        <begin position="9"/>
        <end position="25"/>
    </location>
</feature>
<feature type="transmembrane region" description="Helical" evidence="1">
    <location>
        <begin position="131"/>
        <end position="155"/>
    </location>
</feature>
<feature type="transmembrane region" description="Helical" evidence="1">
    <location>
        <begin position="161"/>
        <end position="183"/>
    </location>
</feature>
<evidence type="ECO:0000256" key="1">
    <source>
        <dbReference type="SAM" id="Phobius"/>
    </source>
</evidence>
<sequence>MSNTKKSHFTLYFILLAVGFVLIALDMDVKTNIKYPHKYENSSSVTGEFQYYNIDSLYGATCTYKLMDTSSKSTRHPLVGSETNVSSDAVETKVIDKVFFDNIHIDIFNDIVGFICIFVACFSLRKANKRFSLASLSAVSGIILNIVLAVLPFIINGESLCIAGMIIGMVYLACNVLTTFLFCGGLFKMCPQVCCRDERKWGKMTWFVSFALQILTTFVFWLGSDFGALYTLGQVLEVIMIIDIIGFFIIMKRTLPYLEKSYIKSFNFSSTNS</sequence>
<keyword evidence="1" id="KW-0472">Membrane</keyword>
<organism evidence="2 3">
    <name type="scientific">Eubacterium segne</name>
    <dbReference type="NCBI Taxonomy" id="2763045"/>
    <lineage>
        <taxon>Bacteria</taxon>
        <taxon>Bacillati</taxon>
        <taxon>Bacillota</taxon>
        <taxon>Clostridia</taxon>
        <taxon>Eubacteriales</taxon>
        <taxon>Eubacteriaceae</taxon>
        <taxon>Eubacterium</taxon>
    </lineage>
</organism>
<reference evidence="2 3" key="1">
    <citation type="submission" date="2020-08" db="EMBL/GenBank/DDBJ databases">
        <title>Genome public.</title>
        <authorList>
            <person name="Liu C."/>
            <person name="Sun Q."/>
        </authorList>
    </citation>
    <scope>NUCLEOTIDE SEQUENCE [LARGE SCALE GENOMIC DNA]</scope>
    <source>
        <strain evidence="2 3">BX4</strain>
    </source>
</reference>
<dbReference type="Proteomes" id="UP000597877">
    <property type="component" value="Unassembled WGS sequence"/>
</dbReference>
<accession>A0ABR7F373</accession>
<proteinExistence type="predicted"/>
<comment type="caution">
    <text evidence="2">The sequence shown here is derived from an EMBL/GenBank/DDBJ whole genome shotgun (WGS) entry which is preliminary data.</text>
</comment>
<feature type="transmembrane region" description="Helical" evidence="1">
    <location>
        <begin position="107"/>
        <end position="124"/>
    </location>
</feature>
<feature type="transmembrane region" description="Helical" evidence="1">
    <location>
        <begin position="228"/>
        <end position="250"/>
    </location>
</feature>
<keyword evidence="1" id="KW-0812">Transmembrane</keyword>
<dbReference type="EMBL" id="JACOOZ010000004">
    <property type="protein sequence ID" value="MBC5667662.1"/>
    <property type="molecule type" value="Genomic_DNA"/>
</dbReference>